<dbReference type="GO" id="GO:0005840">
    <property type="term" value="C:ribosome"/>
    <property type="evidence" value="ECO:0007669"/>
    <property type="project" value="UniProtKB-KW"/>
</dbReference>
<dbReference type="InterPro" id="IPR000630">
    <property type="entry name" value="Ribosomal_uS8"/>
</dbReference>
<dbReference type="GO" id="GO:1990904">
    <property type="term" value="C:ribonucleoprotein complex"/>
    <property type="evidence" value="ECO:0007669"/>
    <property type="project" value="UniProtKB-KW"/>
</dbReference>
<dbReference type="FunFam" id="3.30.1370.30:FF:000006">
    <property type="entry name" value="40S ribosomal protein S8"/>
    <property type="match status" value="1"/>
</dbReference>
<gene>
    <name evidence="8" type="ORF">BC938DRAFT_482984</name>
</gene>
<dbReference type="Gene3D" id="3.30.1370.30">
    <property type="match status" value="1"/>
</dbReference>
<comment type="subcellular location">
    <subcellularLocation>
        <location evidence="1">Mitochondrion</location>
    </subcellularLocation>
</comment>
<organism evidence="8 9">
    <name type="scientific">Jimgerdemannia flammicorona</name>
    <dbReference type="NCBI Taxonomy" id="994334"/>
    <lineage>
        <taxon>Eukaryota</taxon>
        <taxon>Fungi</taxon>
        <taxon>Fungi incertae sedis</taxon>
        <taxon>Mucoromycota</taxon>
        <taxon>Mucoromycotina</taxon>
        <taxon>Endogonomycetes</taxon>
        <taxon>Endogonales</taxon>
        <taxon>Endogonaceae</taxon>
        <taxon>Jimgerdemannia</taxon>
    </lineage>
</organism>
<keyword evidence="3 8" id="KW-0689">Ribosomal protein</keyword>
<comment type="caution">
    <text evidence="8">The sequence shown here is derived from an EMBL/GenBank/DDBJ whole genome shotgun (WGS) entry which is preliminary data.</text>
</comment>
<dbReference type="AlphaFoldDB" id="A0A433QD08"/>
<protein>
    <recommendedName>
        <fullName evidence="7">Small ribosomal subunit protein uS8m</fullName>
    </recommendedName>
</protein>
<evidence type="ECO:0000256" key="2">
    <source>
        <dbReference type="ARBA" id="ARBA00006471"/>
    </source>
</evidence>
<dbReference type="GO" id="GO:0005739">
    <property type="term" value="C:mitochondrion"/>
    <property type="evidence" value="ECO:0007669"/>
    <property type="project" value="UniProtKB-SubCell"/>
</dbReference>
<evidence type="ECO:0000256" key="4">
    <source>
        <dbReference type="ARBA" id="ARBA00023128"/>
    </source>
</evidence>
<evidence type="ECO:0000256" key="3">
    <source>
        <dbReference type="ARBA" id="ARBA00022980"/>
    </source>
</evidence>
<evidence type="ECO:0000313" key="9">
    <source>
        <dbReference type="Proteomes" id="UP000274822"/>
    </source>
</evidence>
<accession>A0A433QD08</accession>
<dbReference type="GO" id="GO:0006412">
    <property type="term" value="P:translation"/>
    <property type="evidence" value="ECO:0007669"/>
    <property type="project" value="InterPro"/>
</dbReference>
<evidence type="ECO:0000256" key="7">
    <source>
        <dbReference type="ARBA" id="ARBA00071383"/>
    </source>
</evidence>
<comment type="function">
    <text evidence="6">Component of the mitochondrial ribosome (mitoribosome), a dedicated translation machinery responsible for the synthesis of mitochondrial genome-encoded proteins, including at least some of the essential transmembrane subunits of the mitochondrial respiratory chain. The mitoribosomes are attached to the mitochondrial inner membrane and translation products are cotranslationally integrated into the membrane.</text>
</comment>
<reference evidence="8 9" key="1">
    <citation type="journal article" date="2018" name="New Phytol.">
        <title>Phylogenomics of Endogonaceae and evolution of mycorrhizas within Mucoromycota.</title>
        <authorList>
            <person name="Chang Y."/>
            <person name="Desiro A."/>
            <person name="Na H."/>
            <person name="Sandor L."/>
            <person name="Lipzen A."/>
            <person name="Clum A."/>
            <person name="Barry K."/>
            <person name="Grigoriev I.V."/>
            <person name="Martin F.M."/>
            <person name="Stajich J.E."/>
            <person name="Smith M.E."/>
            <person name="Bonito G."/>
            <person name="Spatafora J.W."/>
        </authorList>
    </citation>
    <scope>NUCLEOTIDE SEQUENCE [LARGE SCALE GENOMIC DNA]</scope>
    <source>
        <strain evidence="8 9">AD002</strain>
    </source>
</reference>
<dbReference type="EMBL" id="RBNJ01008071">
    <property type="protein sequence ID" value="RUS27624.1"/>
    <property type="molecule type" value="Genomic_DNA"/>
</dbReference>
<dbReference type="Pfam" id="PF00410">
    <property type="entry name" value="Ribosomal_S8"/>
    <property type="match status" value="1"/>
</dbReference>
<dbReference type="GO" id="GO:0003735">
    <property type="term" value="F:structural constituent of ribosome"/>
    <property type="evidence" value="ECO:0007669"/>
    <property type="project" value="InterPro"/>
</dbReference>
<dbReference type="Gene3D" id="3.30.1490.10">
    <property type="match status" value="1"/>
</dbReference>
<dbReference type="FunFam" id="3.30.1490.10:FF:000005">
    <property type="entry name" value="Mitochondrial 40S ribosomal protein S8"/>
    <property type="match status" value="1"/>
</dbReference>
<dbReference type="Proteomes" id="UP000274822">
    <property type="component" value="Unassembled WGS sequence"/>
</dbReference>
<name>A0A433QD08_9FUNG</name>
<keyword evidence="5" id="KW-0687">Ribonucleoprotein</keyword>
<evidence type="ECO:0000313" key="8">
    <source>
        <dbReference type="EMBL" id="RUS27624.1"/>
    </source>
</evidence>
<dbReference type="InterPro" id="IPR035987">
    <property type="entry name" value="Ribosomal_uS8_sf"/>
</dbReference>
<dbReference type="SUPFAM" id="SSF56047">
    <property type="entry name" value="Ribosomal protein S8"/>
    <property type="match status" value="1"/>
</dbReference>
<sequence length="153" mass="17192">MPRVYDLCARIQNGFRARLRTIAIPDTKMNLAVSNILYHQGFISSVARGNYKAPDEEYTPTTPDNIATRRLWLTLKYRDNEPVLTKMSCISKPSKKITFTVTEMKSMVSGRRAKFVEPLQPGEIAIVSTNYGVLEIHDAMAKNAGGLVLCRAR</sequence>
<keyword evidence="4" id="KW-0496">Mitochondrion</keyword>
<comment type="similarity">
    <text evidence="2">Belongs to the universal ribosomal protein uS8 family.</text>
</comment>
<evidence type="ECO:0000256" key="5">
    <source>
        <dbReference type="ARBA" id="ARBA00023274"/>
    </source>
</evidence>
<keyword evidence="9" id="KW-1185">Reference proteome</keyword>
<proteinExistence type="inferred from homology"/>
<evidence type="ECO:0000256" key="6">
    <source>
        <dbReference type="ARBA" id="ARBA00037226"/>
    </source>
</evidence>
<evidence type="ECO:0000256" key="1">
    <source>
        <dbReference type="ARBA" id="ARBA00004173"/>
    </source>
</evidence>